<evidence type="ECO:0000313" key="3">
    <source>
        <dbReference type="Proteomes" id="UP000296883"/>
    </source>
</evidence>
<organism evidence="2 4">
    <name type="scientific">Vagococcus xieshaowenii</name>
    <dbReference type="NCBI Taxonomy" id="2562451"/>
    <lineage>
        <taxon>Bacteria</taxon>
        <taxon>Bacillati</taxon>
        <taxon>Bacillota</taxon>
        <taxon>Bacilli</taxon>
        <taxon>Lactobacillales</taxon>
        <taxon>Enterococcaceae</taxon>
        <taxon>Vagococcus</taxon>
    </lineage>
</organism>
<keyword evidence="3" id="KW-1185">Reference proteome</keyword>
<sequence length="137" mass="14874">MEKIYRGMQNGAETINANFEEIGGLKVITPTLETGFTKFSDGQAPRLLIVGRSVELQGAIKNSSIIKAGSSITVGTIPKEYAPKGMKDTVNQASSNFEFNLTVDYTGAIKVSRYRDSGFVDMGVDTWITLSSNWLIG</sequence>
<dbReference type="EMBL" id="CP038865">
    <property type="protein sequence ID" value="QCA28265.1"/>
    <property type="molecule type" value="Genomic_DNA"/>
</dbReference>
<dbReference type="Proteomes" id="UP000297725">
    <property type="component" value="Unassembled WGS sequence"/>
</dbReference>
<gene>
    <name evidence="2" type="ORF">E4031_04825</name>
    <name evidence="1" type="ORF">E4Z98_02645</name>
</gene>
<proteinExistence type="predicted"/>
<name>A0AAJ5EFL5_9ENTE</name>
<reference evidence="1 3" key="2">
    <citation type="journal article" date="2020" name="Int. J. Syst. Evol. Microbiol.">
        <title>Vagococcus xieshaowenii sp. nov., isolated from snow finch (Montifringilla taczanowskii) cloacal content.</title>
        <authorList>
            <person name="Ge Y."/>
            <person name="Yang J."/>
            <person name="Lai X.H."/>
            <person name="Zhang G."/>
            <person name="Jin D."/>
            <person name="Lu S."/>
            <person name="Wang B."/>
            <person name="Huang Y."/>
            <person name="Huang Y."/>
            <person name="Ren Z."/>
            <person name="Zhang X."/>
            <person name="Xu J."/>
        </authorList>
    </citation>
    <scope>NUCLEOTIDE SEQUENCE [LARGE SCALE GENOMIC DNA]</scope>
    <source>
        <strain evidence="3">personal::cf-49</strain>
        <strain evidence="1">Personal::cf-49</strain>
    </source>
</reference>
<dbReference type="Gene3D" id="6.10.140.2190">
    <property type="match status" value="1"/>
</dbReference>
<dbReference type="RefSeq" id="WP_135254308.1">
    <property type="nucleotide sequence ID" value="NZ_CP038865.1"/>
</dbReference>
<evidence type="ECO:0000313" key="2">
    <source>
        <dbReference type="EMBL" id="TFZ41920.1"/>
    </source>
</evidence>
<accession>A0AAJ5EFL5</accession>
<dbReference type="EMBL" id="SRHU01000018">
    <property type="protein sequence ID" value="TFZ41920.1"/>
    <property type="molecule type" value="Genomic_DNA"/>
</dbReference>
<evidence type="ECO:0000313" key="1">
    <source>
        <dbReference type="EMBL" id="QCA28265.1"/>
    </source>
</evidence>
<evidence type="ECO:0000313" key="4">
    <source>
        <dbReference type="Proteomes" id="UP000297725"/>
    </source>
</evidence>
<protein>
    <submittedName>
        <fullName evidence="2">Uncharacterized protein</fullName>
    </submittedName>
</protein>
<dbReference type="Proteomes" id="UP000296883">
    <property type="component" value="Chromosome"/>
</dbReference>
<reference evidence="2 4" key="1">
    <citation type="submission" date="2019-03" db="EMBL/GenBank/DDBJ databases">
        <title>Vagococcus sp. was isolated fron gut of Carduelis flavirostris.</title>
        <authorList>
            <person name="Ge Y."/>
        </authorList>
    </citation>
    <scope>NUCLEOTIDE SEQUENCE [LARGE SCALE GENOMIC DNA]</scope>
    <source>
        <strain evidence="2 4">CF-210</strain>
    </source>
</reference>
<dbReference type="AlphaFoldDB" id="A0AAJ5EFL5"/>